<dbReference type="Gene3D" id="2.60.40.4100">
    <property type="entry name" value="Zona pellucida, ZP-C domain"/>
    <property type="match status" value="1"/>
</dbReference>
<dbReference type="InterPro" id="IPR055355">
    <property type="entry name" value="ZP-C"/>
</dbReference>
<evidence type="ECO:0000256" key="1">
    <source>
        <dbReference type="ARBA" id="ARBA00022729"/>
    </source>
</evidence>
<dbReference type="Gene3D" id="2.60.40.3210">
    <property type="entry name" value="Zona pellucida, ZP-N domain"/>
    <property type="match status" value="1"/>
</dbReference>
<evidence type="ECO:0000256" key="2">
    <source>
        <dbReference type="ARBA" id="ARBA00023157"/>
    </source>
</evidence>
<accession>A0A8S3ZG53</accession>
<feature type="non-terminal residue" evidence="7">
    <location>
        <position position="518"/>
    </location>
</feature>
<proteinExistence type="predicted"/>
<dbReference type="SUPFAM" id="SSF56487">
    <property type="entry name" value="SRCR-like"/>
    <property type="match status" value="2"/>
</dbReference>
<keyword evidence="1" id="KW-0732">Signal</keyword>
<dbReference type="EMBL" id="CAJHNH020002236">
    <property type="protein sequence ID" value="CAG5126066.1"/>
    <property type="molecule type" value="Genomic_DNA"/>
</dbReference>
<dbReference type="PANTHER" id="PTHR14002">
    <property type="entry name" value="ENDOGLIN/TGF-BETA RECEPTOR TYPE III"/>
    <property type="match status" value="1"/>
</dbReference>
<keyword evidence="2 4" id="KW-1015">Disulfide bond</keyword>
<dbReference type="InterPro" id="IPR042235">
    <property type="entry name" value="ZP-C_dom"/>
</dbReference>
<dbReference type="PROSITE" id="PS51034">
    <property type="entry name" value="ZP_2"/>
    <property type="match status" value="1"/>
</dbReference>
<dbReference type="PANTHER" id="PTHR14002:SF43">
    <property type="entry name" value="DELTA-LIKE PROTEIN"/>
    <property type="match status" value="1"/>
</dbReference>
<dbReference type="SMART" id="SM00202">
    <property type="entry name" value="SR"/>
    <property type="match status" value="2"/>
</dbReference>
<dbReference type="Gene3D" id="3.10.250.10">
    <property type="entry name" value="SRCR-like domain"/>
    <property type="match status" value="2"/>
</dbReference>
<dbReference type="InterPro" id="IPR048290">
    <property type="entry name" value="ZP_chr"/>
</dbReference>
<feature type="domain" description="SRCR" evidence="5">
    <location>
        <begin position="6"/>
        <end position="110"/>
    </location>
</feature>
<name>A0A8S3ZG53_9EUPU</name>
<dbReference type="Proteomes" id="UP000678393">
    <property type="component" value="Unassembled WGS sequence"/>
</dbReference>
<feature type="domain" description="ZP" evidence="6">
    <location>
        <begin position="233"/>
        <end position="478"/>
    </location>
</feature>
<dbReference type="PRINTS" id="PR00023">
    <property type="entry name" value="ZPELLUCIDA"/>
</dbReference>
<sequence>VRVTNIRLMNGTSASIRVGRVEIQVDNNNTWGSICDDGWDNKEAIVVCRSLGFTNGGIAVTDTRYGTGSYLFLMDDSACTGDESSLSECLSSQVSDCKRGTDTEAGVECNMNLGPGQSTQTPATTSTSKPSIISGNCDLLLPAGQTTPTVRLAGRQGVDGIGYVEVQQPNGGWGFVCDDGWSSEAAKIVCAQMCFPTNYTAKPGIPAELKPSLANRTVILDDVRCIAPVPVLVCGQGKMIAQFSRAQDSNLEAKHLSILNQPNCPDVSTNTSSQYVAIIIPVDKCGTRTSRNGTHIIYYNEIKYDFTSQEGSITRVNTYRVQISCILPVDVEVTQRVEPITQAVTQSAVGNFPVQLTIYRNDSFTVPVNENPVQIPLGEYLNMVVSMEEYDPNLKLVVTNCIASPTGDILANIRRILFADKCSQEPSLTFYPLSNFRFGFRFKPFKFVGYDILYIHCDAIICLASDNTQECDRTCANSKTNVTTTPASSGRRRRNANIYSGRAVSPAIIIYDPHAPVS</sequence>
<evidence type="ECO:0000259" key="6">
    <source>
        <dbReference type="PROSITE" id="PS51034"/>
    </source>
</evidence>
<dbReference type="InterPro" id="IPR036772">
    <property type="entry name" value="SRCR-like_dom_sf"/>
</dbReference>
<feature type="disulfide bond" evidence="4">
    <location>
        <begin position="79"/>
        <end position="89"/>
    </location>
</feature>
<comment type="caution">
    <text evidence="7">The sequence shown here is derived from an EMBL/GenBank/DDBJ whole genome shotgun (WGS) entry which is preliminary data.</text>
</comment>
<dbReference type="InterPro" id="IPR055356">
    <property type="entry name" value="ZP-N"/>
</dbReference>
<dbReference type="InterPro" id="IPR001507">
    <property type="entry name" value="ZP_dom"/>
</dbReference>
<protein>
    <submittedName>
        <fullName evidence="7">Uncharacterized protein</fullName>
    </submittedName>
</protein>
<evidence type="ECO:0000259" key="5">
    <source>
        <dbReference type="PROSITE" id="PS50287"/>
    </source>
</evidence>
<feature type="domain" description="SRCR" evidence="5">
    <location>
        <begin position="150"/>
        <end position="225"/>
    </location>
</feature>
<organism evidence="7 8">
    <name type="scientific">Candidula unifasciata</name>
    <dbReference type="NCBI Taxonomy" id="100452"/>
    <lineage>
        <taxon>Eukaryota</taxon>
        <taxon>Metazoa</taxon>
        <taxon>Spiralia</taxon>
        <taxon>Lophotrochozoa</taxon>
        <taxon>Mollusca</taxon>
        <taxon>Gastropoda</taxon>
        <taxon>Heterobranchia</taxon>
        <taxon>Euthyneura</taxon>
        <taxon>Panpulmonata</taxon>
        <taxon>Eupulmonata</taxon>
        <taxon>Stylommatophora</taxon>
        <taxon>Helicina</taxon>
        <taxon>Helicoidea</taxon>
        <taxon>Geomitridae</taxon>
        <taxon>Candidula</taxon>
    </lineage>
</organism>
<dbReference type="InterPro" id="IPR001190">
    <property type="entry name" value="SRCR"/>
</dbReference>
<reference evidence="7" key="1">
    <citation type="submission" date="2021-04" db="EMBL/GenBank/DDBJ databases">
        <authorList>
            <consortium name="Molecular Ecology Group"/>
        </authorList>
    </citation>
    <scope>NUCLEOTIDE SEQUENCE</scope>
</reference>
<dbReference type="SMART" id="SM00241">
    <property type="entry name" value="ZP"/>
    <property type="match status" value="1"/>
</dbReference>
<feature type="non-terminal residue" evidence="7">
    <location>
        <position position="1"/>
    </location>
</feature>
<feature type="disulfide bond" evidence="4">
    <location>
        <begin position="48"/>
        <end position="109"/>
    </location>
</feature>
<dbReference type="FunFam" id="3.10.250.10:FF:000001">
    <property type="entry name" value="Lysyl oxidase 4 isoform X1"/>
    <property type="match status" value="1"/>
</dbReference>
<keyword evidence="8" id="KW-1185">Reference proteome</keyword>
<dbReference type="AlphaFoldDB" id="A0A8S3ZG53"/>
<dbReference type="PROSITE" id="PS50287">
    <property type="entry name" value="SRCR_2"/>
    <property type="match status" value="2"/>
</dbReference>
<gene>
    <name evidence="7" type="ORF">CUNI_LOCUS11624</name>
</gene>
<dbReference type="Pfam" id="PF00100">
    <property type="entry name" value="Zona_pellucida"/>
    <property type="match status" value="1"/>
</dbReference>
<dbReference type="Pfam" id="PF00530">
    <property type="entry name" value="SRCR"/>
    <property type="match status" value="2"/>
</dbReference>
<dbReference type="GO" id="GO:0016020">
    <property type="term" value="C:membrane"/>
    <property type="evidence" value="ECO:0007669"/>
    <property type="project" value="InterPro"/>
</dbReference>
<evidence type="ECO:0000256" key="3">
    <source>
        <dbReference type="ARBA" id="ARBA00023180"/>
    </source>
</evidence>
<dbReference type="OrthoDB" id="10063988at2759"/>
<evidence type="ECO:0000256" key="4">
    <source>
        <dbReference type="PROSITE-ProRule" id="PRU00196"/>
    </source>
</evidence>
<dbReference type="PRINTS" id="PR00258">
    <property type="entry name" value="SPERACTRCPTR"/>
</dbReference>
<evidence type="ECO:0000313" key="7">
    <source>
        <dbReference type="EMBL" id="CAG5126066.1"/>
    </source>
</evidence>
<keyword evidence="3" id="KW-0325">Glycoprotein</keyword>
<comment type="caution">
    <text evidence="4">Lacks conserved residue(s) required for the propagation of feature annotation.</text>
</comment>
<evidence type="ECO:0000313" key="8">
    <source>
        <dbReference type="Proteomes" id="UP000678393"/>
    </source>
</evidence>
<dbReference type="Pfam" id="PF23344">
    <property type="entry name" value="ZP-N"/>
    <property type="match status" value="1"/>
</dbReference>